<evidence type="ECO:0000313" key="2">
    <source>
        <dbReference type="EMBL" id="EDN58065.1"/>
    </source>
</evidence>
<dbReference type="EMBL" id="DS267811">
    <property type="protein sequence ID" value="EDN58065.1"/>
    <property type="molecule type" value="Genomic_DNA"/>
</dbReference>
<proteinExistence type="predicted"/>
<dbReference type="Proteomes" id="UP000242664">
    <property type="component" value="Unassembled WGS sequence"/>
</dbReference>
<gene>
    <name evidence="2" type="ORF">VEx25_B0125</name>
</gene>
<organism evidence="2 3">
    <name type="scientific">Vibrio antiquarius (strain Ex25)</name>
    <dbReference type="NCBI Taxonomy" id="150340"/>
    <lineage>
        <taxon>Bacteria</taxon>
        <taxon>Pseudomonadati</taxon>
        <taxon>Pseudomonadota</taxon>
        <taxon>Gammaproteobacteria</taxon>
        <taxon>Vibrionales</taxon>
        <taxon>Vibrionaceae</taxon>
        <taxon>Vibrio</taxon>
        <taxon>Vibrio diabolicus subgroup</taxon>
    </lineage>
</organism>
<keyword evidence="3" id="KW-1185">Reference proteome</keyword>
<sequence length="312" mass="35847">MCHNKAFKSDSQRLAVSLRSSIAKRRSHLNAALALKRLHHTNGGEMKYEDWVRNVYEKGNEALVGCFNNRHLDAWSENQITTRLLEKLESLGRDLSWEGMNHRAKWEGYKLKGKLETKNGDIAFIVRIWLTQDKYVDGVAFYEAKRQFYNDSLNPRGFISVKKEQLNRLALSKCTSMLLYDVDYHEKRAYISDVPIEFVRELADETFIKTSGRYLHHLGRFWAQSLGDNLLGRNLNFDSNAVKAVRDSFNTSHSPLVIVNSAVSLNPNIEPELNTDILRSAPAHEHWLSDIPAEQNKKVEPPSRDDDFGPSM</sequence>
<accession>A0ABM9WXC5</accession>
<feature type="compositionally biased region" description="Basic and acidic residues" evidence="1">
    <location>
        <begin position="295"/>
        <end position="312"/>
    </location>
</feature>
<protein>
    <submittedName>
        <fullName evidence="2">Uncharacterized protein</fullName>
    </submittedName>
</protein>
<name>A0ABM9WXC5_VIBAE</name>
<reference evidence="3" key="1">
    <citation type="submission" date="2006-10" db="EMBL/GenBank/DDBJ databases">
        <authorList>
            <person name="Heidelberg J."/>
            <person name="Sebastian Y."/>
        </authorList>
    </citation>
    <scope>NUCLEOTIDE SEQUENCE [LARGE SCALE GENOMIC DNA]</scope>
    <source>
        <strain evidence="3">EX25</strain>
    </source>
</reference>
<evidence type="ECO:0000256" key="1">
    <source>
        <dbReference type="SAM" id="MobiDB-lite"/>
    </source>
</evidence>
<evidence type="ECO:0000313" key="3">
    <source>
        <dbReference type="Proteomes" id="UP000242664"/>
    </source>
</evidence>
<feature type="region of interest" description="Disordered" evidence="1">
    <location>
        <begin position="289"/>
        <end position="312"/>
    </location>
</feature>